<evidence type="ECO:0000256" key="1">
    <source>
        <dbReference type="ARBA" id="ARBA00022763"/>
    </source>
</evidence>
<dbReference type="Pfam" id="PF02565">
    <property type="entry name" value="RecO_C"/>
    <property type="match status" value="1"/>
</dbReference>
<comment type="function">
    <text evidence="4">Involved in DNA repair and RecF pathway recombination.</text>
</comment>
<dbReference type="RefSeq" id="WP_219427913.1">
    <property type="nucleotide sequence ID" value="NZ_JAHXRD010000012.1"/>
</dbReference>
<dbReference type="GO" id="GO:0006310">
    <property type="term" value="P:DNA recombination"/>
    <property type="evidence" value="ECO:0007669"/>
    <property type="project" value="UniProtKB-UniRule"/>
</dbReference>
<dbReference type="GO" id="GO:0043590">
    <property type="term" value="C:bacterial nucleoid"/>
    <property type="evidence" value="ECO:0007669"/>
    <property type="project" value="TreeGrafter"/>
</dbReference>
<dbReference type="AlphaFoldDB" id="A0AAW4NTG3"/>
<accession>A0AAW4NTG3</accession>
<dbReference type="PANTHER" id="PTHR33991:SF1">
    <property type="entry name" value="DNA REPAIR PROTEIN RECO"/>
    <property type="match status" value="1"/>
</dbReference>
<keyword evidence="3 4" id="KW-0234">DNA repair</keyword>
<organism evidence="6 7">
    <name type="scientific">Segatella salivae</name>
    <dbReference type="NCBI Taxonomy" id="228604"/>
    <lineage>
        <taxon>Bacteria</taxon>
        <taxon>Pseudomonadati</taxon>
        <taxon>Bacteroidota</taxon>
        <taxon>Bacteroidia</taxon>
        <taxon>Bacteroidales</taxon>
        <taxon>Prevotellaceae</taxon>
        <taxon>Segatella</taxon>
    </lineage>
</organism>
<sequence>MLMKTKAIVLHAFKFGENKLMVDVFTEQQGRISFAVRIVNSPKAKIKKQYFQPFSVLEIEYDYRQKTNIQTFNNVGIAYPFGSIPFEPLKLSICFFLAELTSYATHGEQENTHLFNYIVSSIEWLDRCDTRFSNFHLVYIVHLLRFLGFYPNLEDYEEGCCFDMRNGCFTSILPSHHDFLSSQDASLVATFSRMDYANMHLFKMSRADRNRFCDIVLTYYQLHIPKFPELKSLQVLKELY</sequence>
<evidence type="ECO:0000256" key="3">
    <source>
        <dbReference type="ARBA" id="ARBA00023204"/>
    </source>
</evidence>
<dbReference type="PANTHER" id="PTHR33991">
    <property type="entry name" value="DNA REPAIR PROTEIN RECO"/>
    <property type="match status" value="1"/>
</dbReference>
<dbReference type="NCBIfam" id="TIGR00613">
    <property type="entry name" value="reco"/>
    <property type="match status" value="1"/>
</dbReference>
<evidence type="ECO:0000259" key="5">
    <source>
        <dbReference type="Pfam" id="PF11967"/>
    </source>
</evidence>
<evidence type="ECO:0000256" key="4">
    <source>
        <dbReference type="HAMAP-Rule" id="MF_00201"/>
    </source>
</evidence>
<name>A0AAW4NTG3_9BACT</name>
<dbReference type="GO" id="GO:0006302">
    <property type="term" value="P:double-strand break repair"/>
    <property type="evidence" value="ECO:0007669"/>
    <property type="project" value="TreeGrafter"/>
</dbReference>
<dbReference type="InterPro" id="IPR022572">
    <property type="entry name" value="DNA_rep/recomb_RecO_N"/>
</dbReference>
<dbReference type="EMBL" id="JAHXRF010000012">
    <property type="protein sequence ID" value="MBW4866042.1"/>
    <property type="molecule type" value="Genomic_DNA"/>
</dbReference>
<comment type="caution">
    <text evidence="6">The sequence shown here is derived from an EMBL/GenBank/DDBJ whole genome shotgun (WGS) entry which is preliminary data.</text>
</comment>
<reference evidence="6" key="1">
    <citation type="submission" date="2021-07" db="EMBL/GenBank/DDBJ databases">
        <title>Genomic diversity and antimicrobial resistance of Prevotella spp. isolated from chronic lung disease airways.</title>
        <authorList>
            <person name="Webb K.A."/>
            <person name="Olagoke O.S."/>
            <person name="Baird T."/>
            <person name="Neill J."/>
            <person name="Pham A."/>
            <person name="Wells T.J."/>
            <person name="Ramsay K.A."/>
            <person name="Bell S.C."/>
            <person name="Sarovich D.S."/>
            <person name="Price E.P."/>
        </authorList>
    </citation>
    <scope>NUCLEOTIDE SEQUENCE</scope>
    <source>
        <strain evidence="6">SCHI0047.S.3</strain>
    </source>
</reference>
<gene>
    <name evidence="4 6" type="primary">recO</name>
    <name evidence="6" type="ORF">KZY68_08485</name>
</gene>
<proteinExistence type="inferred from homology"/>
<dbReference type="InterPro" id="IPR003717">
    <property type="entry name" value="RecO"/>
</dbReference>
<keyword evidence="2 4" id="KW-0233">DNA recombination</keyword>
<dbReference type="Pfam" id="PF11967">
    <property type="entry name" value="RecO_N"/>
    <property type="match status" value="1"/>
</dbReference>
<evidence type="ECO:0000313" key="6">
    <source>
        <dbReference type="EMBL" id="MBW4866042.1"/>
    </source>
</evidence>
<dbReference type="Proteomes" id="UP001196873">
    <property type="component" value="Unassembled WGS sequence"/>
</dbReference>
<protein>
    <recommendedName>
        <fullName evidence="4">DNA repair protein RecO</fullName>
    </recommendedName>
    <alternativeName>
        <fullName evidence="4">Recombination protein O</fullName>
    </alternativeName>
</protein>
<evidence type="ECO:0000256" key="2">
    <source>
        <dbReference type="ARBA" id="ARBA00023172"/>
    </source>
</evidence>
<feature type="domain" description="DNA replication/recombination mediator RecO N-terminal" evidence="5">
    <location>
        <begin position="1"/>
        <end position="80"/>
    </location>
</feature>
<evidence type="ECO:0000313" key="7">
    <source>
        <dbReference type="Proteomes" id="UP001196873"/>
    </source>
</evidence>
<comment type="similarity">
    <text evidence="4">Belongs to the RecO family.</text>
</comment>
<dbReference type="HAMAP" id="MF_00201">
    <property type="entry name" value="RecO"/>
    <property type="match status" value="1"/>
</dbReference>
<keyword evidence="1 4" id="KW-0227">DNA damage</keyword>